<keyword evidence="1" id="KW-0472">Membrane</keyword>
<keyword evidence="1" id="KW-0812">Transmembrane</keyword>
<protein>
    <submittedName>
        <fullName evidence="2">Uncharacterized protein</fullName>
    </submittedName>
</protein>
<evidence type="ECO:0000313" key="3">
    <source>
        <dbReference type="Proteomes" id="UP000004835"/>
    </source>
</evidence>
<dbReference type="AlphaFoldDB" id="F0EH39"/>
<evidence type="ECO:0000313" key="2">
    <source>
        <dbReference type="EMBL" id="EGC70556.1"/>
    </source>
</evidence>
<sequence>MIQKMTKIRLGENVNINNYNFTGFDLVISLFLIVIVYPKIELTFRLLMIQTKPSRRLLHFFDSLLSERNLPWISTITFLFCYFLFFIVQQKEIIEFIKYDQASFDLVGIYGFVIGILSMYGIYIGFLQFIVGDSDKVRHLGRSKIKYLVDNSVWYQITQTKPFLVVLFLTIVSPVFIVNMSGEMKNSFIYAWQASIMILLLIYIFLIGISLQILRILFLIKGKTDSGLESIIENSVSGEYYRLFEKMYRSKFTYEDEDTFFNSLKFDISRVDDQSLGFFLTKVFKEISKEVGSEYGEFNSVRSEKRSYGEYKKYLYDDYKKIIVRKWELLSTVKNRIDWNNFSSLINMDLHTMKHLIAKTPKAYEKDNNNLRNLVGNKVDNIHEYLFDRLLEKVMLDSCEMKNLYDDIEDSTREIAIKENTNMAPDLLEYYIKFEQYKWKKIAEYYLDSESLFKLPEFYSDSNEGWYSKSVFDFLVNHYGDLREPISENRKLMDLVFSMNKKYRVAYYLYQIFYPDSGWTKNIIFFQEKLKDIFYFKLDDEGKDLYSSAAAVVDKTHINHRITFKILMTIFNDRSKSISSMSYFDQFKYCRTTPLKIFLTQENLYYDSRYSIRINLPDPSVEDDVKRVEELCVDFLRSIDEIPEIANCEGLSYTMEYLLENNDLSIERLINNLGIVSLLYYRFILERKKGIQTNSLFLDAVTHRKGEEISYFFWRESTFTFFALEMIDKRYEKCFNNKQFLADFKSAGIYLLDRLDMTLDEYIEGIYETLKEAPYGKVGKASLRQIHSNLEKLLFE</sequence>
<feature type="transmembrane region" description="Helical" evidence="1">
    <location>
        <begin position="109"/>
        <end position="131"/>
    </location>
</feature>
<dbReference type="EMBL" id="AEWT01000006">
    <property type="protein sequence ID" value="EGC70556.1"/>
    <property type="molecule type" value="Genomic_DNA"/>
</dbReference>
<proteinExistence type="predicted"/>
<organism evidence="2 3">
    <name type="scientific">Enterococcus casseliflavus ATCC 12755</name>
    <dbReference type="NCBI Taxonomy" id="888066"/>
    <lineage>
        <taxon>Bacteria</taxon>
        <taxon>Bacillati</taxon>
        <taxon>Bacillota</taxon>
        <taxon>Bacilli</taxon>
        <taxon>Lactobacillales</taxon>
        <taxon>Enterococcaceae</taxon>
        <taxon>Enterococcus</taxon>
    </lineage>
</organism>
<evidence type="ECO:0000256" key="1">
    <source>
        <dbReference type="SAM" id="Phobius"/>
    </source>
</evidence>
<name>F0EH39_ENTCA</name>
<feature type="transmembrane region" description="Helical" evidence="1">
    <location>
        <begin position="194"/>
        <end position="220"/>
    </location>
</feature>
<dbReference type="HOGENOM" id="CLU_014145_0_0_9"/>
<comment type="caution">
    <text evidence="2">The sequence shown here is derived from an EMBL/GenBank/DDBJ whole genome shotgun (WGS) entry which is preliminary data.</text>
</comment>
<feature type="transmembrane region" description="Helical" evidence="1">
    <location>
        <begin position="21"/>
        <end position="40"/>
    </location>
</feature>
<feature type="transmembrane region" description="Helical" evidence="1">
    <location>
        <begin position="70"/>
        <end position="88"/>
    </location>
</feature>
<dbReference type="Proteomes" id="UP000004835">
    <property type="component" value="Unassembled WGS sequence"/>
</dbReference>
<reference evidence="2 3" key="1">
    <citation type="submission" date="2011-01" db="EMBL/GenBank/DDBJ databases">
        <authorList>
            <person name="Muzny D."/>
            <person name="Qin X."/>
            <person name="Deng J."/>
            <person name="Jiang H."/>
            <person name="Liu Y."/>
            <person name="Qu J."/>
            <person name="Song X.-Z."/>
            <person name="Zhang L."/>
            <person name="Thornton R."/>
            <person name="Coyle M."/>
            <person name="Francisco L."/>
            <person name="Jackson L."/>
            <person name="Javaid M."/>
            <person name="Korchina V."/>
            <person name="Kovar C."/>
            <person name="Mata R."/>
            <person name="Mathew T."/>
            <person name="Ngo R."/>
            <person name="Nguyen L."/>
            <person name="Nguyen N."/>
            <person name="Okwuonu G."/>
            <person name="Ongeri F."/>
            <person name="Pham C."/>
            <person name="Simmons D."/>
            <person name="Wilczek-Boney K."/>
            <person name="Hale W."/>
            <person name="Jakkamsetti A."/>
            <person name="Pham P."/>
            <person name="Ruth R."/>
            <person name="San Lucas F."/>
            <person name="Warren J."/>
            <person name="Zhang J."/>
            <person name="Zhao Z."/>
            <person name="Zhou C."/>
            <person name="Zhu D."/>
            <person name="Lee S."/>
            <person name="Bess C."/>
            <person name="Blankenburg K."/>
            <person name="Forbes L."/>
            <person name="Fu Q."/>
            <person name="Gubbala S."/>
            <person name="Hirani K."/>
            <person name="Jayaseelan J.C."/>
            <person name="Lara F."/>
            <person name="Munidasa M."/>
            <person name="Palculict T."/>
            <person name="Patil S."/>
            <person name="Pu L.-L."/>
            <person name="Saada N."/>
            <person name="Tang L."/>
            <person name="Weissenberger G."/>
            <person name="Zhu Y."/>
            <person name="Hemphill L."/>
            <person name="Shang Y."/>
            <person name="Youmans B."/>
            <person name="Ayvaz T."/>
            <person name="Ross M."/>
            <person name="Santibanez J."/>
            <person name="Aqrawi P."/>
            <person name="Gross S."/>
            <person name="Joshi V."/>
            <person name="Fowler G."/>
            <person name="Nazareth L."/>
            <person name="Reid J."/>
            <person name="Worley K."/>
            <person name="Petrosino J."/>
            <person name="Highlander S."/>
            <person name="Gibbs R."/>
        </authorList>
    </citation>
    <scope>NUCLEOTIDE SEQUENCE [LARGE SCALE GENOMIC DNA]</scope>
    <source>
        <strain evidence="2 3">ATCC 12755</strain>
    </source>
</reference>
<feature type="transmembrane region" description="Helical" evidence="1">
    <location>
        <begin position="163"/>
        <end position="182"/>
    </location>
</feature>
<keyword evidence="1" id="KW-1133">Transmembrane helix</keyword>
<accession>F0EH39</accession>
<gene>
    <name evidence="2" type="ORF">HMPREF9087_0722</name>
</gene>